<protein>
    <submittedName>
        <fullName evidence="3">Beta-ketoacyl synthase N-terminal-like domain-containing protein</fullName>
    </submittedName>
</protein>
<evidence type="ECO:0000313" key="4">
    <source>
        <dbReference type="Proteomes" id="UP001183824"/>
    </source>
</evidence>
<dbReference type="RefSeq" id="WP_311713501.1">
    <property type="nucleotide sequence ID" value="NZ_JAVREZ010000002.1"/>
</dbReference>
<dbReference type="PANTHER" id="PTHR11712">
    <property type="entry name" value="POLYKETIDE SYNTHASE-RELATED"/>
    <property type="match status" value="1"/>
</dbReference>
<dbReference type="PANTHER" id="PTHR11712:SF336">
    <property type="entry name" value="3-OXOACYL-[ACYL-CARRIER-PROTEIN] SYNTHASE, MITOCHONDRIAL"/>
    <property type="match status" value="1"/>
</dbReference>
<gene>
    <name evidence="3" type="ORF">RNB18_08415</name>
</gene>
<dbReference type="InterPro" id="IPR000794">
    <property type="entry name" value="Beta-ketoacyl_synthase"/>
</dbReference>
<comment type="caution">
    <text evidence="3">The sequence shown here is derived from an EMBL/GenBank/DDBJ whole genome shotgun (WGS) entry which is preliminary data.</text>
</comment>
<dbReference type="InterPro" id="IPR016039">
    <property type="entry name" value="Thiolase-like"/>
</dbReference>
<dbReference type="InterPro" id="IPR014030">
    <property type="entry name" value="Ketoacyl_synth_N"/>
</dbReference>
<accession>A0ABU2V4W3</accession>
<reference evidence="4" key="1">
    <citation type="submission" date="2023-07" db="EMBL/GenBank/DDBJ databases">
        <title>30 novel species of actinomycetes from the DSMZ collection.</title>
        <authorList>
            <person name="Nouioui I."/>
        </authorList>
    </citation>
    <scope>NUCLEOTIDE SEQUENCE [LARGE SCALE GENOMIC DNA]</scope>
    <source>
        <strain evidence="4">DSM 41640</strain>
    </source>
</reference>
<proteinExistence type="predicted"/>
<evidence type="ECO:0000313" key="3">
    <source>
        <dbReference type="EMBL" id="MDT0480196.1"/>
    </source>
</evidence>
<organism evidence="3 4">
    <name type="scientific">Streptomyces doebereineriae</name>
    <dbReference type="NCBI Taxonomy" id="3075528"/>
    <lineage>
        <taxon>Bacteria</taxon>
        <taxon>Bacillati</taxon>
        <taxon>Actinomycetota</taxon>
        <taxon>Actinomycetes</taxon>
        <taxon>Kitasatosporales</taxon>
        <taxon>Streptomycetaceae</taxon>
        <taxon>Streptomyces</taxon>
    </lineage>
</organism>
<name>A0ABU2V4W3_9ACTN</name>
<evidence type="ECO:0000259" key="2">
    <source>
        <dbReference type="Pfam" id="PF00109"/>
    </source>
</evidence>
<keyword evidence="4" id="KW-1185">Reference proteome</keyword>
<dbReference type="SUPFAM" id="SSF53901">
    <property type="entry name" value="Thiolase-like"/>
    <property type="match status" value="1"/>
</dbReference>
<dbReference type="Gene3D" id="3.40.47.10">
    <property type="match status" value="1"/>
</dbReference>
<dbReference type="Pfam" id="PF00109">
    <property type="entry name" value="ketoacyl-synt"/>
    <property type="match status" value="1"/>
</dbReference>
<sequence>MDEIAVTGVGVVSAWGDEPGVAAAHRGLPSDGREWFDHRVRLGARGYKYLPAAAQYVLAAARAAVAGGAWADAVPADRRGLLLATNAGLAAVYDAMDATVAERGADGISPALAPYFAVNVLGNRLAAELSLHGFALTVATARTAALDALSTGASALAAGRCGALLLAAAEEPVPAPRGGGGEQGAAVLALEPLTSARARGAAVHATLRARSVFLPPGALARPQGRERAARVMDRVLEELVPGARVHEGASAVAGEAPGVSGGAGRVPGGPVSSALSVHLDLDTSPVSEAVAGALAGVRTRMGAEQDEVPLRRTGCLGPALALAHAVTARDDGERLVVSATGAGQVAFVRVSPVQDRLTQELQHAEVA</sequence>
<dbReference type="EMBL" id="JAVREZ010000002">
    <property type="protein sequence ID" value="MDT0480196.1"/>
    <property type="molecule type" value="Genomic_DNA"/>
</dbReference>
<dbReference type="Proteomes" id="UP001183824">
    <property type="component" value="Unassembled WGS sequence"/>
</dbReference>
<evidence type="ECO:0000256" key="1">
    <source>
        <dbReference type="ARBA" id="ARBA00022679"/>
    </source>
</evidence>
<keyword evidence="1" id="KW-0808">Transferase</keyword>
<feature type="domain" description="Beta-ketoacyl synthase-like N-terminal" evidence="2">
    <location>
        <begin position="43"/>
        <end position="172"/>
    </location>
</feature>